<dbReference type="Proteomes" id="UP001501083">
    <property type="component" value="Unassembled WGS sequence"/>
</dbReference>
<feature type="transmembrane region" description="Helical" evidence="1">
    <location>
        <begin position="64"/>
        <end position="82"/>
    </location>
</feature>
<dbReference type="RefSeq" id="WP_158983002.1">
    <property type="nucleotide sequence ID" value="NZ_BAABKY010000001.1"/>
</dbReference>
<proteinExistence type="predicted"/>
<feature type="transmembrane region" description="Helical" evidence="1">
    <location>
        <begin position="32"/>
        <end position="52"/>
    </location>
</feature>
<dbReference type="EMBL" id="BAABKY010000001">
    <property type="protein sequence ID" value="GAA5068638.1"/>
    <property type="molecule type" value="Genomic_DNA"/>
</dbReference>
<evidence type="ECO:0000313" key="3">
    <source>
        <dbReference type="Proteomes" id="UP001501083"/>
    </source>
</evidence>
<accession>A0ABP9KZW6</accession>
<keyword evidence="1" id="KW-0812">Transmembrane</keyword>
<comment type="caution">
    <text evidence="2">The sequence shown here is derived from an EMBL/GenBank/DDBJ whole genome shotgun (WGS) entry which is preliminary data.</text>
</comment>
<organism evidence="2 3">
    <name type="scientific">Lysobacter panacisoli</name>
    <dbReference type="NCBI Taxonomy" id="1255263"/>
    <lineage>
        <taxon>Bacteria</taxon>
        <taxon>Pseudomonadati</taxon>
        <taxon>Pseudomonadota</taxon>
        <taxon>Gammaproteobacteria</taxon>
        <taxon>Lysobacterales</taxon>
        <taxon>Lysobacteraceae</taxon>
        <taxon>Lysobacter</taxon>
    </lineage>
</organism>
<evidence type="ECO:0000313" key="2">
    <source>
        <dbReference type="EMBL" id="GAA5068638.1"/>
    </source>
</evidence>
<reference evidence="3" key="1">
    <citation type="journal article" date="2019" name="Int. J. Syst. Evol. Microbiol.">
        <title>The Global Catalogue of Microorganisms (GCM) 10K type strain sequencing project: providing services to taxonomists for standard genome sequencing and annotation.</title>
        <authorList>
            <consortium name="The Broad Institute Genomics Platform"/>
            <consortium name="The Broad Institute Genome Sequencing Center for Infectious Disease"/>
            <person name="Wu L."/>
            <person name="Ma J."/>
        </authorList>
    </citation>
    <scope>NUCLEOTIDE SEQUENCE [LARGE SCALE GENOMIC DNA]</scope>
    <source>
        <strain evidence="3">JCM 19212</strain>
    </source>
</reference>
<feature type="transmembrane region" description="Helical" evidence="1">
    <location>
        <begin position="127"/>
        <end position="154"/>
    </location>
</feature>
<keyword evidence="1" id="KW-1133">Transmembrane helix</keyword>
<gene>
    <name evidence="2" type="ORF">GCM10025759_04590</name>
</gene>
<keyword evidence="1" id="KW-0472">Membrane</keyword>
<protein>
    <submittedName>
        <fullName evidence="2">Uncharacterized protein</fullName>
    </submittedName>
</protein>
<name>A0ABP9KZW6_9GAMM</name>
<evidence type="ECO:0000256" key="1">
    <source>
        <dbReference type="SAM" id="Phobius"/>
    </source>
</evidence>
<sequence length="155" mass="16663">MEELNPYRSPEAVVPTTTAPAPGARLYKVSGIGLATFFGSVLAGGWLMARNYRALGEHDKARRALGYSVVAAVVVVLLALLLPDEVPNMAFIVPQLIALTQLARRYQGDRIAEYEAADQAYSNWRAFGISLLAIPAFLLVAFAIVMPLTMAGVIA</sequence>
<keyword evidence="3" id="KW-1185">Reference proteome</keyword>